<dbReference type="EMBL" id="JRLY01000030">
    <property type="protein sequence ID" value="KGO91006.1"/>
    <property type="molecule type" value="Genomic_DNA"/>
</dbReference>
<sequence length="85" mass="9742">MQEAYTAINLQGLEDLVGLKIQHTTRQILFKINTYEVLKTLQEARRLRAPAGRHIYSNNKAVIQRAPEERHIIISKIGAMYLVAI</sequence>
<name>A0A0A2MHA5_9FLAO</name>
<protein>
    <submittedName>
        <fullName evidence="1">Uncharacterized protein</fullName>
    </submittedName>
</protein>
<accession>A0A0A2MHA5</accession>
<proteinExistence type="predicted"/>
<dbReference type="AlphaFoldDB" id="A0A0A2MHA5"/>
<gene>
    <name evidence="1" type="ORF">Q766_20430</name>
</gene>
<evidence type="ECO:0000313" key="2">
    <source>
        <dbReference type="Proteomes" id="UP000030111"/>
    </source>
</evidence>
<keyword evidence="2" id="KW-1185">Reference proteome</keyword>
<evidence type="ECO:0000313" key="1">
    <source>
        <dbReference type="EMBL" id="KGO91006.1"/>
    </source>
</evidence>
<organism evidence="1 2">
    <name type="scientific">Flavobacterium subsaxonicum WB 4.1-42 = DSM 21790</name>
    <dbReference type="NCBI Taxonomy" id="1121898"/>
    <lineage>
        <taxon>Bacteria</taxon>
        <taxon>Pseudomonadati</taxon>
        <taxon>Bacteroidota</taxon>
        <taxon>Flavobacteriia</taxon>
        <taxon>Flavobacteriales</taxon>
        <taxon>Flavobacteriaceae</taxon>
        <taxon>Flavobacterium</taxon>
    </lineage>
</organism>
<comment type="caution">
    <text evidence="1">The sequence shown here is derived from an EMBL/GenBank/DDBJ whole genome shotgun (WGS) entry which is preliminary data.</text>
</comment>
<dbReference type="Proteomes" id="UP000030111">
    <property type="component" value="Unassembled WGS sequence"/>
</dbReference>
<reference evidence="1 2" key="1">
    <citation type="submission" date="2013-09" db="EMBL/GenBank/DDBJ databases">
        <authorList>
            <person name="Zeng Z."/>
            <person name="Chen C."/>
        </authorList>
    </citation>
    <scope>NUCLEOTIDE SEQUENCE [LARGE SCALE GENOMIC DNA]</scope>
    <source>
        <strain evidence="1 2">WB 4.1-42</strain>
    </source>
</reference>
<dbReference type="RefSeq" id="WP_026993351.1">
    <property type="nucleotide sequence ID" value="NZ_JRLY01000030.1"/>
</dbReference>